<dbReference type="AlphaFoldDB" id="A0A9P5NEL0"/>
<keyword evidence="2" id="KW-1185">Reference proteome</keyword>
<dbReference type="EMBL" id="JADNYJ010000129">
    <property type="protein sequence ID" value="KAF8881688.1"/>
    <property type="molecule type" value="Genomic_DNA"/>
</dbReference>
<evidence type="ECO:0000313" key="1">
    <source>
        <dbReference type="EMBL" id="KAF8881688.1"/>
    </source>
</evidence>
<gene>
    <name evidence="1" type="ORF">CPB84DRAFT_236688</name>
</gene>
<dbReference type="Proteomes" id="UP000724874">
    <property type="component" value="Unassembled WGS sequence"/>
</dbReference>
<protein>
    <submittedName>
        <fullName evidence="1">Uncharacterized protein</fullName>
    </submittedName>
</protein>
<accession>A0A9P5NEL0</accession>
<sequence>MLHLGLSTLRRLTLSFKHCSIRVVPRQISQEFPEAVFRASRLSSLSLPSLCGVSVFMGSMPLEVHSRLQEIPINTLNLSTLIISTKRTNQTIELSTRESQPNQYAPNAQDRRICRIHDHYDVSQWHPTRRQSITADSPCHPNLHKFRWRTSVRSRLPDVDNI</sequence>
<evidence type="ECO:0000313" key="2">
    <source>
        <dbReference type="Proteomes" id="UP000724874"/>
    </source>
</evidence>
<proteinExistence type="predicted"/>
<name>A0A9P5NEL0_GYMJU</name>
<organism evidence="1 2">
    <name type="scientific">Gymnopilus junonius</name>
    <name type="common">Spectacular rustgill mushroom</name>
    <name type="synonym">Gymnopilus spectabilis subsp. junonius</name>
    <dbReference type="NCBI Taxonomy" id="109634"/>
    <lineage>
        <taxon>Eukaryota</taxon>
        <taxon>Fungi</taxon>
        <taxon>Dikarya</taxon>
        <taxon>Basidiomycota</taxon>
        <taxon>Agaricomycotina</taxon>
        <taxon>Agaricomycetes</taxon>
        <taxon>Agaricomycetidae</taxon>
        <taxon>Agaricales</taxon>
        <taxon>Agaricineae</taxon>
        <taxon>Hymenogastraceae</taxon>
        <taxon>Gymnopilus</taxon>
    </lineage>
</organism>
<reference evidence="1" key="1">
    <citation type="submission" date="2020-11" db="EMBL/GenBank/DDBJ databases">
        <authorList>
            <consortium name="DOE Joint Genome Institute"/>
            <person name="Ahrendt S."/>
            <person name="Riley R."/>
            <person name="Andreopoulos W."/>
            <person name="LaButti K."/>
            <person name="Pangilinan J."/>
            <person name="Ruiz-duenas F.J."/>
            <person name="Barrasa J.M."/>
            <person name="Sanchez-Garcia M."/>
            <person name="Camarero S."/>
            <person name="Miyauchi S."/>
            <person name="Serrano A."/>
            <person name="Linde D."/>
            <person name="Babiker R."/>
            <person name="Drula E."/>
            <person name="Ayuso-Fernandez I."/>
            <person name="Pacheco R."/>
            <person name="Padilla G."/>
            <person name="Ferreira P."/>
            <person name="Barriuso J."/>
            <person name="Kellner H."/>
            <person name="Castanera R."/>
            <person name="Alfaro M."/>
            <person name="Ramirez L."/>
            <person name="Pisabarro A.G."/>
            <person name="Kuo A."/>
            <person name="Tritt A."/>
            <person name="Lipzen A."/>
            <person name="He G."/>
            <person name="Yan M."/>
            <person name="Ng V."/>
            <person name="Cullen D."/>
            <person name="Martin F."/>
            <person name="Rosso M.-N."/>
            <person name="Henrissat B."/>
            <person name="Hibbett D."/>
            <person name="Martinez A.T."/>
            <person name="Grigoriev I.V."/>
        </authorList>
    </citation>
    <scope>NUCLEOTIDE SEQUENCE</scope>
    <source>
        <strain evidence="1">AH 44721</strain>
    </source>
</reference>
<comment type="caution">
    <text evidence="1">The sequence shown here is derived from an EMBL/GenBank/DDBJ whole genome shotgun (WGS) entry which is preliminary data.</text>
</comment>